<evidence type="ECO:0000256" key="1">
    <source>
        <dbReference type="SAM" id="Phobius"/>
    </source>
</evidence>
<name>A0ABV6ZV82_9PROT</name>
<evidence type="ECO:0000313" key="4">
    <source>
        <dbReference type="Proteomes" id="UP001595379"/>
    </source>
</evidence>
<proteinExistence type="predicted"/>
<dbReference type="EMBL" id="JBHRSV010000002">
    <property type="protein sequence ID" value="MFC2925320.1"/>
    <property type="molecule type" value="Genomic_DNA"/>
</dbReference>
<keyword evidence="1" id="KW-0812">Transmembrane</keyword>
<dbReference type="RefSeq" id="WP_380213860.1">
    <property type="nucleotide sequence ID" value="NZ_JBHRSV010000002.1"/>
</dbReference>
<feature type="transmembrane region" description="Helical" evidence="1">
    <location>
        <begin position="21"/>
        <end position="46"/>
    </location>
</feature>
<keyword evidence="1" id="KW-0472">Membrane</keyword>
<evidence type="ECO:0000259" key="2">
    <source>
        <dbReference type="Pfam" id="PF07811"/>
    </source>
</evidence>
<keyword evidence="1" id="KW-1133">Transmembrane helix</keyword>
<organism evidence="3 4">
    <name type="scientific">Hyphobacterium vulgare</name>
    <dbReference type="NCBI Taxonomy" id="1736751"/>
    <lineage>
        <taxon>Bacteria</taxon>
        <taxon>Pseudomonadati</taxon>
        <taxon>Pseudomonadota</taxon>
        <taxon>Alphaproteobacteria</taxon>
        <taxon>Maricaulales</taxon>
        <taxon>Maricaulaceae</taxon>
        <taxon>Hyphobacterium</taxon>
    </lineage>
</organism>
<comment type="caution">
    <text evidence="3">The sequence shown here is derived from an EMBL/GenBank/DDBJ whole genome shotgun (WGS) entry which is preliminary data.</text>
</comment>
<dbReference type="Pfam" id="PF07811">
    <property type="entry name" value="TadE"/>
    <property type="match status" value="1"/>
</dbReference>
<protein>
    <submittedName>
        <fullName evidence="3">TadE/TadG family type IV pilus assembly protein</fullName>
    </submittedName>
</protein>
<evidence type="ECO:0000313" key="3">
    <source>
        <dbReference type="EMBL" id="MFC2925320.1"/>
    </source>
</evidence>
<dbReference type="Proteomes" id="UP001595379">
    <property type="component" value="Unassembled WGS sequence"/>
</dbReference>
<sequence>MQLARRLRAFRRDRKGATAVEFALIAGPFFFFLMALIEIAAVFFAATVIENAVLESAREIRTGQVQAGGMDADGFRDAVCTRIEVIADCARLDFDVRVFADFDTVAVTDPVNEDGDLQTDDMGFDPGDAGDIVMVRVFYRWPMLMPNFLNSMSNMSNNERLITSATVFRNEPWD</sequence>
<accession>A0ABV6ZV82</accession>
<gene>
    <name evidence="3" type="ORF">ACFOOR_04300</name>
</gene>
<keyword evidence="4" id="KW-1185">Reference proteome</keyword>
<dbReference type="InterPro" id="IPR012495">
    <property type="entry name" value="TadE-like_dom"/>
</dbReference>
<feature type="domain" description="TadE-like" evidence="2">
    <location>
        <begin position="16"/>
        <end position="58"/>
    </location>
</feature>
<reference evidence="4" key="1">
    <citation type="journal article" date="2019" name="Int. J. Syst. Evol. Microbiol.">
        <title>The Global Catalogue of Microorganisms (GCM) 10K type strain sequencing project: providing services to taxonomists for standard genome sequencing and annotation.</title>
        <authorList>
            <consortium name="The Broad Institute Genomics Platform"/>
            <consortium name="The Broad Institute Genome Sequencing Center for Infectious Disease"/>
            <person name="Wu L."/>
            <person name="Ma J."/>
        </authorList>
    </citation>
    <scope>NUCLEOTIDE SEQUENCE [LARGE SCALE GENOMIC DNA]</scope>
    <source>
        <strain evidence="4">KCTC 52487</strain>
    </source>
</reference>